<accession>M1DKG4</accession>
<evidence type="ECO:0000313" key="3">
    <source>
        <dbReference type="Proteomes" id="UP000011115"/>
    </source>
</evidence>
<dbReference type="HOGENOM" id="CLU_109148_1_0_1"/>
<dbReference type="Proteomes" id="UP000011115">
    <property type="component" value="Unassembled WGS sequence"/>
</dbReference>
<dbReference type="AlphaFoldDB" id="M1DKG4"/>
<evidence type="ECO:0000313" key="2">
    <source>
        <dbReference type="EnsemblPlants" id="PGSC0003DMT400090473"/>
    </source>
</evidence>
<dbReference type="InParanoid" id="M1DKG4"/>
<feature type="compositionally biased region" description="Polar residues" evidence="1">
    <location>
        <begin position="72"/>
        <end position="108"/>
    </location>
</feature>
<reference evidence="3" key="1">
    <citation type="journal article" date="2011" name="Nature">
        <title>Genome sequence and analysis of the tuber crop potato.</title>
        <authorList>
            <consortium name="The Potato Genome Sequencing Consortium"/>
        </authorList>
    </citation>
    <scope>NUCLEOTIDE SEQUENCE [LARGE SCALE GENOMIC DNA]</scope>
    <source>
        <strain evidence="3">cv. DM1-3 516 R44</strain>
    </source>
</reference>
<organism evidence="2 3">
    <name type="scientific">Solanum tuberosum</name>
    <name type="common">Potato</name>
    <dbReference type="NCBI Taxonomy" id="4113"/>
    <lineage>
        <taxon>Eukaryota</taxon>
        <taxon>Viridiplantae</taxon>
        <taxon>Streptophyta</taxon>
        <taxon>Embryophyta</taxon>
        <taxon>Tracheophyta</taxon>
        <taxon>Spermatophyta</taxon>
        <taxon>Magnoliopsida</taxon>
        <taxon>eudicotyledons</taxon>
        <taxon>Gunneridae</taxon>
        <taxon>Pentapetalae</taxon>
        <taxon>asterids</taxon>
        <taxon>lamiids</taxon>
        <taxon>Solanales</taxon>
        <taxon>Solanaceae</taxon>
        <taxon>Solanoideae</taxon>
        <taxon>Solaneae</taxon>
        <taxon>Solanum</taxon>
    </lineage>
</organism>
<dbReference type="EnsemblPlants" id="PGSC0003DMT400090473">
    <property type="protein sequence ID" value="PGSC0003DMT400090473"/>
    <property type="gene ID" value="PGSC0003DMG400040044"/>
</dbReference>
<protein>
    <submittedName>
        <fullName evidence="2">Uncharacterized protein</fullName>
    </submittedName>
</protein>
<proteinExistence type="predicted"/>
<dbReference type="PaxDb" id="4113-PGSC0003DMT400090473"/>
<evidence type="ECO:0000256" key="1">
    <source>
        <dbReference type="SAM" id="MobiDB-lite"/>
    </source>
</evidence>
<reference evidence="2" key="2">
    <citation type="submission" date="2015-06" db="UniProtKB">
        <authorList>
            <consortium name="EnsemblPlants"/>
        </authorList>
    </citation>
    <scope>IDENTIFICATION</scope>
    <source>
        <strain evidence="2">DM1-3 516 R44</strain>
    </source>
</reference>
<sequence>MGDNNEEIGLIDVVVAQPVIADQNELIMQLMQQITEMRVEMQRRQDLPNPIFYFNAPADERPPLHFPPSNAEHAQNPPSNPAQNSSTINLTTQNPHYVSASYQTPPPP</sequence>
<name>M1DKG4_SOLTU</name>
<dbReference type="Gramene" id="PGSC0003DMT400090473">
    <property type="protein sequence ID" value="PGSC0003DMT400090473"/>
    <property type="gene ID" value="PGSC0003DMG400040044"/>
</dbReference>
<keyword evidence="3" id="KW-1185">Reference proteome</keyword>
<feature type="region of interest" description="Disordered" evidence="1">
    <location>
        <begin position="51"/>
        <end position="108"/>
    </location>
</feature>